<keyword evidence="7" id="KW-0808">Transferase</keyword>
<gene>
    <name evidence="16" type="ORF">J7W16_03585</name>
</gene>
<dbReference type="EMBL" id="JAGKSQ010000001">
    <property type="protein sequence ID" value="MBP3950202.1"/>
    <property type="molecule type" value="Genomic_DNA"/>
</dbReference>
<keyword evidence="13" id="KW-0812">Transmembrane</keyword>
<comment type="catalytic activity">
    <reaction evidence="1">
        <text>ATP + protein L-histidine = ADP + protein N-phospho-L-histidine.</text>
        <dbReference type="EC" id="2.7.13.3"/>
    </reaction>
</comment>
<dbReference type="SUPFAM" id="SSF47384">
    <property type="entry name" value="Homodimeric domain of signal transducing histidine kinase"/>
    <property type="match status" value="1"/>
</dbReference>
<evidence type="ECO:0000256" key="5">
    <source>
        <dbReference type="ARBA" id="ARBA00022475"/>
    </source>
</evidence>
<evidence type="ECO:0000256" key="4">
    <source>
        <dbReference type="ARBA" id="ARBA00015735"/>
    </source>
</evidence>
<proteinExistence type="predicted"/>
<dbReference type="PROSITE" id="PS50109">
    <property type="entry name" value="HIS_KIN"/>
    <property type="match status" value="1"/>
</dbReference>
<feature type="domain" description="HAMP" evidence="15">
    <location>
        <begin position="179"/>
        <end position="233"/>
    </location>
</feature>
<dbReference type="PANTHER" id="PTHR45453">
    <property type="entry name" value="PHOSPHATE REGULON SENSOR PROTEIN PHOR"/>
    <property type="match status" value="1"/>
</dbReference>
<evidence type="ECO:0000256" key="3">
    <source>
        <dbReference type="ARBA" id="ARBA00012438"/>
    </source>
</evidence>
<dbReference type="EC" id="2.7.13.3" evidence="3"/>
<evidence type="ECO:0000313" key="17">
    <source>
        <dbReference type="Proteomes" id="UP000678228"/>
    </source>
</evidence>
<dbReference type="Gene3D" id="6.10.340.10">
    <property type="match status" value="1"/>
</dbReference>
<evidence type="ECO:0000256" key="6">
    <source>
        <dbReference type="ARBA" id="ARBA00022553"/>
    </source>
</evidence>
<organism evidence="16 17">
    <name type="scientific">Halalkalibacter suaedae</name>
    <dbReference type="NCBI Taxonomy" id="2822140"/>
    <lineage>
        <taxon>Bacteria</taxon>
        <taxon>Bacillati</taxon>
        <taxon>Bacillota</taxon>
        <taxon>Bacilli</taxon>
        <taxon>Bacillales</taxon>
        <taxon>Bacillaceae</taxon>
        <taxon>Halalkalibacter</taxon>
    </lineage>
</organism>
<comment type="subcellular location">
    <subcellularLocation>
        <location evidence="2">Cell membrane</location>
        <topology evidence="2">Multi-pass membrane protein</topology>
    </subcellularLocation>
</comment>
<keyword evidence="6" id="KW-0597">Phosphoprotein</keyword>
<dbReference type="InterPro" id="IPR003594">
    <property type="entry name" value="HATPase_dom"/>
</dbReference>
<sequence length="453" mass="51934">MKLRTKIVLSSSLFMLVLILLVNISIYYFFYHMSTNTELNELKLVINDVTQALNENPEVDTSELLEAYLPANGMIRIILESEVRMIEQTRSRDYSTLPWTFTSMESQEMISMKNAPDIAVVEKPIIWRNGEHAGEIVTIQVSNHLISLHETLRTLIYVLSILSFLVLIPIIIGSSILSRFLLLPIKNLIKTMNENTIQGKWKKLDMSNRSHDELHEMELTFNQMIEYLKESYEKQEMFVSDASHELKTPIQIIKGYAQMLERRGIATPELFQESVLAIDSEANRMNKLVEQMLSLAKNKQLQPSASVDLVGLIDETVKVFNGVSERDIFIEKRRETMTVKADRDQLKQLFYILIDNAIKYSQNTIHIRLLQENRQAIVEVQDYGKGISSKDQKQIFDRFYRVDKARNRDTGGTGLGLAIAKSIAEAHEGELSVNSELGQGSTFILRMPIINEN</sequence>
<dbReference type="InterPro" id="IPR003661">
    <property type="entry name" value="HisK_dim/P_dom"/>
</dbReference>
<evidence type="ECO:0000256" key="1">
    <source>
        <dbReference type="ARBA" id="ARBA00000085"/>
    </source>
</evidence>
<dbReference type="GO" id="GO:0005886">
    <property type="term" value="C:plasma membrane"/>
    <property type="evidence" value="ECO:0007669"/>
    <property type="project" value="UniProtKB-SubCell"/>
</dbReference>
<dbReference type="PRINTS" id="PR00344">
    <property type="entry name" value="BCTRLSENSOR"/>
</dbReference>
<keyword evidence="9 16" id="KW-0418">Kinase</keyword>
<keyword evidence="11" id="KW-0902">Two-component regulatory system</keyword>
<dbReference type="Proteomes" id="UP000678228">
    <property type="component" value="Unassembled WGS sequence"/>
</dbReference>
<protein>
    <recommendedName>
        <fullName evidence="4">Signal transduction histidine-protein kinase ArlS</fullName>
        <ecNumber evidence="3">2.7.13.3</ecNumber>
    </recommendedName>
</protein>
<dbReference type="FunFam" id="1.10.287.130:FF:000001">
    <property type="entry name" value="Two-component sensor histidine kinase"/>
    <property type="match status" value="1"/>
</dbReference>
<dbReference type="GO" id="GO:0016036">
    <property type="term" value="P:cellular response to phosphate starvation"/>
    <property type="evidence" value="ECO:0007669"/>
    <property type="project" value="TreeGrafter"/>
</dbReference>
<keyword evidence="12 13" id="KW-0472">Membrane</keyword>
<dbReference type="AlphaFoldDB" id="A0A941AND4"/>
<evidence type="ECO:0000259" key="14">
    <source>
        <dbReference type="PROSITE" id="PS50109"/>
    </source>
</evidence>
<dbReference type="InterPro" id="IPR036097">
    <property type="entry name" value="HisK_dim/P_sf"/>
</dbReference>
<evidence type="ECO:0000256" key="11">
    <source>
        <dbReference type="ARBA" id="ARBA00023012"/>
    </source>
</evidence>
<keyword evidence="17" id="KW-1185">Reference proteome</keyword>
<comment type="caution">
    <text evidence="16">The sequence shown here is derived from an EMBL/GenBank/DDBJ whole genome shotgun (WGS) entry which is preliminary data.</text>
</comment>
<dbReference type="Pfam" id="PF18719">
    <property type="entry name" value="ArlS_N"/>
    <property type="match status" value="1"/>
</dbReference>
<feature type="domain" description="Histidine kinase" evidence="14">
    <location>
        <begin position="241"/>
        <end position="451"/>
    </location>
</feature>
<evidence type="ECO:0000313" key="16">
    <source>
        <dbReference type="EMBL" id="MBP3950202.1"/>
    </source>
</evidence>
<evidence type="ECO:0000256" key="12">
    <source>
        <dbReference type="ARBA" id="ARBA00023136"/>
    </source>
</evidence>
<evidence type="ECO:0000256" key="9">
    <source>
        <dbReference type="ARBA" id="ARBA00022777"/>
    </source>
</evidence>
<dbReference type="SMART" id="SM00387">
    <property type="entry name" value="HATPase_c"/>
    <property type="match status" value="1"/>
</dbReference>
<dbReference type="InterPro" id="IPR041610">
    <property type="entry name" value="ArlS_N"/>
</dbReference>
<name>A0A941AND4_9BACI</name>
<keyword evidence="13" id="KW-1133">Transmembrane helix</keyword>
<dbReference type="Gene3D" id="1.10.287.130">
    <property type="match status" value="1"/>
</dbReference>
<dbReference type="InterPro" id="IPR005467">
    <property type="entry name" value="His_kinase_dom"/>
</dbReference>
<dbReference type="GO" id="GO:0000155">
    <property type="term" value="F:phosphorelay sensor kinase activity"/>
    <property type="evidence" value="ECO:0007669"/>
    <property type="project" value="InterPro"/>
</dbReference>
<feature type="transmembrane region" description="Helical" evidence="13">
    <location>
        <begin position="155"/>
        <end position="182"/>
    </location>
</feature>
<dbReference type="GO" id="GO:0004721">
    <property type="term" value="F:phosphoprotein phosphatase activity"/>
    <property type="evidence" value="ECO:0007669"/>
    <property type="project" value="TreeGrafter"/>
</dbReference>
<dbReference type="SUPFAM" id="SSF55874">
    <property type="entry name" value="ATPase domain of HSP90 chaperone/DNA topoisomerase II/histidine kinase"/>
    <property type="match status" value="1"/>
</dbReference>
<evidence type="ECO:0000256" key="13">
    <source>
        <dbReference type="SAM" id="Phobius"/>
    </source>
</evidence>
<reference evidence="16" key="1">
    <citation type="submission" date="2021-03" db="EMBL/GenBank/DDBJ databases">
        <title>Bacillus suaedae sp. nov., isolated from Suaeda aralocaspica.</title>
        <authorList>
            <person name="Lei R.F.R."/>
        </authorList>
    </citation>
    <scope>NUCLEOTIDE SEQUENCE</scope>
    <source>
        <strain evidence="16">YZJH907-2</strain>
    </source>
</reference>
<dbReference type="InterPro" id="IPR003660">
    <property type="entry name" value="HAMP_dom"/>
</dbReference>
<dbReference type="PANTHER" id="PTHR45453:SF1">
    <property type="entry name" value="PHOSPHATE REGULON SENSOR PROTEIN PHOR"/>
    <property type="match status" value="1"/>
</dbReference>
<evidence type="ECO:0000256" key="2">
    <source>
        <dbReference type="ARBA" id="ARBA00004651"/>
    </source>
</evidence>
<evidence type="ECO:0000256" key="7">
    <source>
        <dbReference type="ARBA" id="ARBA00022679"/>
    </source>
</evidence>
<dbReference type="SMART" id="SM00388">
    <property type="entry name" value="HisKA"/>
    <property type="match status" value="1"/>
</dbReference>
<keyword evidence="8" id="KW-0547">Nucleotide-binding</keyword>
<dbReference type="Pfam" id="PF02518">
    <property type="entry name" value="HATPase_c"/>
    <property type="match status" value="1"/>
</dbReference>
<dbReference type="PROSITE" id="PS50885">
    <property type="entry name" value="HAMP"/>
    <property type="match status" value="1"/>
</dbReference>
<dbReference type="Gene3D" id="3.30.565.10">
    <property type="entry name" value="Histidine kinase-like ATPase, C-terminal domain"/>
    <property type="match status" value="1"/>
</dbReference>
<evidence type="ECO:0000259" key="15">
    <source>
        <dbReference type="PROSITE" id="PS50885"/>
    </source>
</evidence>
<evidence type="ECO:0000256" key="10">
    <source>
        <dbReference type="ARBA" id="ARBA00022840"/>
    </source>
</evidence>
<dbReference type="InterPro" id="IPR036890">
    <property type="entry name" value="HATPase_C_sf"/>
</dbReference>
<keyword evidence="10" id="KW-0067">ATP-binding</keyword>
<dbReference type="GO" id="GO:0005524">
    <property type="term" value="F:ATP binding"/>
    <property type="evidence" value="ECO:0007669"/>
    <property type="project" value="UniProtKB-KW"/>
</dbReference>
<dbReference type="InterPro" id="IPR050351">
    <property type="entry name" value="BphY/WalK/GraS-like"/>
</dbReference>
<dbReference type="FunFam" id="3.30.565.10:FF:000006">
    <property type="entry name" value="Sensor histidine kinase WalK"/>
    <property type="match status" value="1"/>
</dbReference>
<dbReference type="InterPro" id="IPR004358">
    <property type="entry name" value="Sig_transdc_His_kin-like_C"/>
</dbReference>
<evidence type="ECO:0000256" key="8">
    <source>
        <dbReference type="ARBA" id="ARBA00022741"/>
    </source>
</evidence>
<dbReference type="Pfam" id="PF00512">
    <property type="entry name" value="HisKA"/>
    <property type="match status" value="1"/>
</dbReference>
<feature type="transmembrane region" description="Helical" evidence="13">
    <location>
        <begin position="7"/>
        <end position="30"/>
    </location>
</feature>
<keyword evidence="5" id="KW-1003">Cell membrane</keyword>
<accession>A0A941AND4</accession>
<dbReference type="RefSeq" id="WP_210595810.1">
    <property type="nucleotide sequence ID" value="NZ_JAGKSQ010000001.1"/>
</dbReference>
<dbReference type="CDD" id="cd00082">
    <property type="entry name" value="HisKA"/>
    <property type="match status" value="1"/>
</dbReference>